<protein>
    <submittedName>
        <fullName evidence="2">Signal peptide protein</fullName>
    </submittedName>
</protein>
<evidence type="ECO:0000313" key="3">
    <source>
        <dbReference type="Proteomes" id="UP000030960"/>
    </source>
</evidence>
<reference evidence="2 3" key="1">
    <citation type="submission" date="2014-10" db="EMBL/GenBank/DDBJ databases">
        <title>Genome sequence of Ponticoccus sp. strain UMTAT08 isolated from clonal culture of toxic dinoflagellate Alexandrium tamiyavanichii.</title>
        <authorList>
            <person name="Gan H.Y."/>
            <person name="Muhd D.-D."/>
            <person name="Mohd Noor M.E."/>
            <person name="Yeong Y.S."/>
            <person name="Usup G."/>
        </authorList>
    </citation>
    <scope>NUCLEOTIDE SEQUENCE [LARGE SCALE GENOMIC DNA]</scope>
    <source>
        <strain evidence="2 3">UMTAT08</strain>
    </source>
</reference>
<accession>A0A0B3ST20</accession>
<accession>A0A225QU82</accession>
<gene>
    <name evidence="2" type="ORF">OA50_01602</name>
</gene>
<evidence type="ECO:0000313" key="2">
    <source>
        <dbReference type="EMBL" id="KHQ53614.1"/>
    </source>
</evidence>
<dbReference type="AlphaFoldDB" id="A0A0B3ST20"/>
<dbReference type="Pfam" id="PF13670">
    <property type="entry name" value="PepSY_2"/>
    <property type="match status" value="1"/>
</dbReference>
<dbReference type="Proteomes" id="UP000030960">
    <property type="component" value="Unassembled WGS sequence"/>
</dbReference>
<proteinExistence type="predicted"/>
<keyword evidence="3" id="KW-1185">Reference proteome</keyword>
<organism evidence="2 3">
    <name type="scientific">Mameliella alba</name>
    <dbReference type="NCBI Taxonomy" id="561184"/>
    <lineage>
        <taxon>Bacteria</taxon>
        <taxon>Pseudomonadati</taxon>
        <taxon>Pseudomonadota</taxon>
        <taxon>Alphaproteobacteria</taxon>
        <taxon>Rhodobacterales</taxon>
        <taxon>Roseobacteraceae</taxon>
        <taxon>Mameliella</taxon>
    </lineage>
</organism>
<evidence type="ECO:0000259" key="1">
    <source>
        <dbReference type="Pfam" id="PF13670"/>
    </source>
</evidence>
<dbReference type="RefSeq" id="WP_043139549.1">
    <property type="nucleotide sequence ID" value="NZ_AP022337.1"/>
</dbReference>
<name>A0A0B3ST20_9RHOB</name>
<dbReference type="EMBL" id="JSUQ01000006">
    <property type="protein sequence ID" value="KHQ53614.1"/>
    <property type="molecule type" value="Genomic_DNA"/>
</dbReference>
<dbReference type="OrthoDB" id="7850927at2"/>
<comment type="caution">
    <text evidence="2">The sequence shown here is derived from an EMBL/GenBank/DDBJ whole genome shotgun (WGS) entry which is preliminary data.</text>
</comment>
<accession>A0A225Q593</accession>
<sequence>MTRTMIAAALSALIALPAFASSGEYGQMDKARKAEITALLTEQGYEVRGIDREDGMIEVYALKDGQRFELYLDQDLNIVRTKIDD</sequence>
<dbReference type="STRING" id="561184.SAMN05216376_101253"/>
<feature type="domain" description="PepSY" evidence="1">
    <location>
        <begin position="5"/>
        <end position="79"/>
    </location>
</feature>
<dbReference type="GeneID" id="66499278"/>
<dbReference type="InterPro" id="IPR025711">
    <property type="entry name" value="PepSY"/>
</dbReference>